<protein>
    <submittedName>
        <fullName evidence="2">Uncharacterized protein</fullName>
    </submittedName>
</protein>
<organism evidence="2 3">
    <name type="scientific">Liparis tanakae</name>
    <name type="common">Tanaka's snailfish</name>
    <dbReference type="NCBI Taxonomy" id="230148"/>
    <lineage>
        <taxon>Eukaryota</taxon>
        <taxon>Metazoa</taxon>
        <taxon>Chordata</taxon>
        <taxon>Craniata</taxon>
        <taxon>Vertebrata</taxon>
        <taxon>Euteleostomi</taxon>
        <taxon>Actinopterygii</taxon>
        <taxon>Neopterygii</taxon>
        <taxon>Teleostei</taxon>
        <taxon>Neoteleostei</taxon>
        <taxon>Acanthomorphata</taxon>
        <taxon>Eupercaria</taxon>
        <taxon>Perciformes</taxon>
        <taxon>Cottioidei</taxon>
        <taxon>Cottales</taxon>
        <taxon>Liparidae</taxon>
        <taxon>Liparis</taxon>
    </lineage>
</organism>
<accession>A0A4Z2HT34</accession>
<name>A0A4Z2HT34_9TELE</name>
<feature type="compositionally biased region" description="Basic and acidic residues" evidence="1">
    <location>
        <begin position="183"/>
        <end position="203"/>
    </location>
</feature>
<feature type="region of interest" description="Disordered" evidence="1">
    <location>
        <begin position="178"/>
        <end position="203"/>
    </location>
</feature>
<dbReference type="EMBL" id="SRLO01000196">
    <property type="protein sequence ID" value="TNN68002.1"/>
    <property type="molecule type" value="Genomic_DNA"/>
</dbReference>
<reference evidence="2 3" key="1">
    <citation type="submission" date="2019-03" db="EMBL/GenBank/DDBJ databases">
        <title>First draft genome of Liparis tanakae, snailfish: a comprehensive survey of snailfish specific genes.</title>
        <authorList>
            <person name="Kim W."/>
            <person name="Song I."/>
            <person name="Jeong J.-H."/>
            <person name="Kim D."/>
            <person name="Kim S."/>
            <person name="Ryu S."/>
            <person name="Song J.Y."/>
            <person name="Lee S.K."/>
        </authorList>
    </citation>
    <scope>NUCLEOTIDE SEQUENCE [LARGE SCALE GENOMIC DNA]</scope>
    <source>
        <tissue evidence="2">Muscle</tissue>
    </source>
</reference>
<sequence>MICKGYHLFSTCASFVKGKCERGWTTLDQPQLRVPGIRRQSSSFHLNLPPAARVFPEQFGILSGRHLHLPEVISRPVAQLPGELSELVAAVAVSSGLGSGQDSGSAQVLRSERIARDLLPAEPQQRHRRVRHAHEPGLRQRLRLHSGETRSFHLARPGLLGRVHGESLEGDVVEVEPLQRGTTGRETHVGHPDRTEASEGGHTGDEDAIVLLHLQDMRGGSDPLKSSLVQSVDW</sequence>
<dbReference type="AlphaFoldDB" id="A0A4Z2HT34"/>
<comment type="caution">
    <text evidence="2">The sequence shown here is derived from an EMBL/GenBank/DDBJ whole genome shotgun (WGS) entry which is preliminary data.</text>
</comment>
<keyword evidence="3" id="KW-1185">Reference proteome</keyword>
<evidence type="ECO:0000313" key="3">
    <source>
        <dbReference type="Proteomes" id="UP000314294"/>
    </source>
</evidence>
<gene>
    <name evidence="2" type="ORF">EYF80_021794</name>
</gene>
<proteinExistence type="predicted"/>
<evidence type="ECO:0000313" key="2">
    <source>
        <dbReference type="EMBL" id="TNN68002.1"/>
    </source>
</evidence>
<dbReference type="Proteomes" id="UP000314294">
    <property type="component" value="Unassembled WGS sequence"/>
</dbReference>
<evidence type="ECO:0000256" key="1">
    <source>
        <dbReference type="SAM" id="MobiDB-lite"/>
    </source>
</evidence>